<protein>
    <submittedName>
        <fullName evidence="1">Uncharacterized protein</fullName>
    </submittedName>
</protein>
<dbReference type="OrthoDB" id="3830579at2759"/>
<dbReference type="EMBL" id="JAOQAZ010000008">
    <property type="protein sequence ID" value="KAJ4264232.1"/>
    <property type="molecule type" value="Genomic_DNA"/>
</dbReference>
<accession>A0A9W8VFU8</accession>
<sequence length="283" mass="31895">MPPPGQPMFPDPPPGIYECTQILEFEFLDPSVPASLSDGTTEIGKIWATTLQTYLELEQTGIVWWALVHNNASKAKLIVDWKTAAGREEFEASSQFQELSTTWQSVTSTPISNNAYIFTHNEKGREAGFYSEAGKTVSALFTFRFKTPPSASDKEKLDDSFLRFYKKILHSPGGVVATFGILGWEQNRTSYCLAFHYMGPEVMQTFLKSDVEAKVLAEELQSYATGGADLEFLETRAYKQGWQGSLDRTEPYDPIAERNSGRLWAHAEEMRRLGISLRPTHMR</sequence>
<proteinExistence type="predicted"/>
<name>A0A9W8VFU8_9HYPO</name>
<gene>
    <name evidence="1" type="ORF">NW762_005426</name>
</gene>
<evidence type="ECO:0000313" key="1">
    <source>
        <dbReference type="EMBL" id="KAJ4264232.1"/>
    </source>
</evidence>
<evidence type="ECO:0000313" key="2">
    <source>
        <dbReference type="Proteomes" id="UP001152049"/>
    </source>
</evidence>
<organism evidence="1 2">
    <name type="scientific">Fusarium torreyae</name>
    <dbReference type="NCBI Taxonomy" id="1237075"/>
    <lineage>
        <taxon>Eukaryota</taxon>
        <taxon>Fungi</taxon>
        <taxon>Dikarya</taxon>
        <taxon>Ascomycota</taxon>
        <taxon>Pezizomycotina</taxon>
        <taxon>Sordariomycetes</taxon>
        <taxon>Hypocreomycetidae</taxon>
        <taxon>Hypocreales</taxon>
        <taxon>Nectriaceae</taxon>
        <taxon>Fusarium</taxon>
    </lineage>
</organism>
<reference evidence="1" key="1">
    <citation type="submission" date="2022-09" db="EMBL/GenBank/DDBJ databases">
        <title>Fusarium specimens isolated from Avocado Roots.</title>
        <authorList>
            <person name="Stajich J."/>
            <person name="Roper C."/>
            <person name="Heimlech-Rivalta G."/>
        </authorList>
    </citation>
    <scope>NUCLEOTIDE SEQUENCE</scope>
    <source>
        <strain evidence="1">CF00136</strain>
    </source>
</reference>
<keyword evidence="2" id="KW-1185">Reference proteome</keyword>
<comment type="caution">
    <text evidence="1">The sequence shown here is derived from an EMBL/GenBank/DDBJ whole genome shotgun (WGS) entry which is preliminary data.</text>
</comment>
<dbReference type="Proteomes" id="UP001152049">
    <property type="component" value="Unassembled WGS sequence"/>
</dbReference>
<dbReference type="AlphaFoldDB" id="A0A9W8VFU8"/>